<evidence type="ECO:0000313" key="1">
    <source>
        <dbReference type="EMBL" id="MCP1388006.1"/>
    </source>
</evidence>
<keyword evidence="2" id="KW-1185">Reference proteome</keyword>
<dbReference type="EMBL" id="JAMFTQ010000008">
    <property type="protein sequence ID" value="MCP1388006.1"/>
    <property type="molecule type" value="Genomic_DNA"/>
</dbReference>
<reference evidence="1" key="1">
    <citation type="submission" date="2022-05" db="EMBL/GenBank/DDBJ databases">
        <title>Corynebacterium sp. TA-R-1 sp. nov., isolated from human feces.</title>
        <authorList>
            <person name="Shamsuzzaman M."/>
            <person name="Dahal R.H."/>
        </authorList>
    </citation>
    <scope>NUCLEOTIDE SEQUENCE</scope>
    <source>
        <strain evidence="1">TA-R-1</strain>
    </source>
</reference>
<protein>
    <submittedName>
        <fullName evidence="1">YbjN domain-containing protein</fullName>
    </submittedName>
</protein>
<dbReference type="Proteomes" id="UP001204000">
    <property type="component" value="Unassembled WGS sequence"/>
</dbReference>
<dbReference type="CDD" id="cd17511">
    <property type="entry name" value="YbjN_AmyR-like"/>
    <property type="match status" value="1"/>
</dbReference>
<gene>
    <name evidence="1" type="ORF">M5J20_07355</name>
</gene>
<dbReference type="Pfam" id="PF10722">
    <property type="entry name" value="YbjN"/>
    <property type="match status" value="1"/>
</dbReference>
<proteinExistence type="predicted"/>
<accession>A0ABT1G1V2</accession>
<sequence>MGFFDAVPAQNANGLTPLSIDRIREIFDRSEINYGVDDEGDLLGGWEHGGFNFVAIGDNKDILCVRGTWFGELPEERLGEANAFTAEWNRERFWPKAYPVVTEEGTVRLLCEHVVAYPFGLTQEQLEDHLNCGLMTGNSLFEALNEAFPEAVEEAQVEESGE</sequence>
<organism evidence="1 2">
    <name type="scientific">Corynebacterium stercoris</name>
    <dbReference type="NCBI Taxonomy" id="2943490"/>
    <lineage>
        <taxon>Bacteria</taxon>
        <taxon>Bacillati</taxon>
        <taxon>Actinomycetota</taxon>
        <taxon>Actinomycetes</taxon>
        <taxon>Mycobacteriales</taxon>
        <taxon>Corynebacteriaceae</taxon>
        <taxon>Corynebacterium</taxon>
    </lineage>
</organism>
<dbReference type="RefSeq" id="WP_253578060.1">
    <property type="nucleotide sequence ID" value="NZ_JAMFTQ010000008.1"/>
</dbReference>
<evidence type="ECO:0000313" key="2">
    <source>
        <dbReference type="Proteomes" id="UP001204000"/>
    </source>
</evidence>
<dbReference type="InterPro" id="IPR019660">
    <property type="entry name" value="Put_sensory_transdc_reg_YbjN"/>
</dbReference>
<comment type="caution">
    <text evidence="1">The sequence shown here is derived from an EMBL/GenBank/DDBJ whole genome shotgun (WGS) entry which is preliminary data.</text>
</comment>
<name>A0ABT1G1V2_9CORY</name>